<dbReference type="PANTHER" id="PTHR44591">
    <property type="entry name" value="STRESS RESPONSE REGULATOR PROTEIN 1"/>
    <property type="match status" value="1"/>
</dbReference>
<gene>
    <name evidence="4" type="ORF">SKTS_23420</name>
</gene>
<protein>
    <submittedName>
        <fullName evidence="4">Response regulator</fullName>
    </submittedName>
</protein>
<feature type="modified residue" description="4-aspartylphosphate" evidence="2">
    <location>
        <position position="51"/>
    </location>
</feature>
<evidence type="ECO:0000313" key="5">
    <source>
        <dbReference type="Proteomes" id="UP000502260"/>
    </source>
</evidence>
<proteinExistence type="predicted"/>
<name>A0A6F8VEJ9_9PROT</name>
<evidence type="ECO:0000313" key="4">
    <source>
        <dbReference type="EMBL" id="BCB27456.1"/>
    </source>
</evidence>
<evidence type="ECO:0000256" key="2">
    <source>
        <dbReference type="PROSITE-ProRule" id="PRU00169"/>
    </source>
</evidence>
<dbReference type="InterPro" id="IPR011006">
    <property type="entry name" value="CheY-like_superfamily"/>
</dbReference>
<dbReference type="RefSeq" id="WP_173065095.1">
    <property type="nucleotide sequence ID" value="NZ_AP022853.1"/>
</dbReference>
<dbReference type="SUPFAM" id="SSF52172">
    <property type="entry name" value="CheY-like"/>
    <property type="match status" value="2"/>
</dbReference>
<reference evidence="5" key="1">
    <citation type="submission" date="2020-03" db="EMBL/GenBank/DDBJ databases">
        <title>Complete genome sequence of sulfur-oxidizing bacterium skT11.</title>
        <authorList>
            <person name="Kanda M."/>
            <person name="Kojima H."/>
            <person name="Fukui M."/>
        </authorList>
    </citation>
    <scope>NUCLEOTIDE SEQUENCE [LARGE SCALE GENOMIC DNA]</scope>
    <source>
        <strain evidence="5">skT11</strain>
    </source>
</reference>
<evidence type="ECO:0000259" key="3">
    <source>
        <dbReference type="PROSITE" id="PS50110"/>
    </source>
</evidence>
<accession>A0A6F8VEJ9</accession>
<keyword evidence="5" id="KW-1185">Reference proteome</keyword>
<feature type="modified residue" description="4-aspartylphosphate" evidence="2">
    <location>
        <position position="170"/>
    </location>
</feature>
<sequence>MKILVVDDDRRIVRTTCDILKIKGHEAIPAYSGEEGVEQVRNDPPDCVLMDIKMPGIDGVEALKQMKRIVPELPVVLVSAYAADDLMEEAKRAGAYAILSKPLNFPIILSFLSLLDKEESILVVDDDPEFCRTLKDILTLRGYKVETESEPQSVLSHLDQNYKLAIVLLDLNLGATNGVDMMKDIQAQYPGKPVVLMTGYRKEMADSIENGRKVGAYTCLYKPFEMDGLLQLIEEIRVKKLKNLLVSA</sequence>
<feature type="domain" description="Response regulatory" evidence="3">
    <location>
        <begin position="2"/>
        <end position="116"/>
    </location>
</feature>
<evidence type="ECO:0000256" key="1">
    <source>
        <dbReference type="ARBA" id="ARBA00022553"/>
    </source>
</evidence>
<dbReference type="PROSITE" id="PS50110">
    <property type="entry name" value="RESPONSE_REGULATORY"/>
    <property type="match status" value="2"/>
</dbReference>
<organism evidence="4 5">
    <name type="scientific">Sulfurimicrobium lacus</name>
    <dbReference type="NCBI Taxonomy" id="2715678"/>
    <lineage>
        <taxon>Bacteria</taxon>
        <taxon>Pseudomonadati</taxon>
        <taxon>Pseudomonadota</taxon>
        <taxon>Betaproteobacteria</taxon>
        <taxon>Nitrosomonadales</taxon>
        <taxon>Sulfuricellaceae</taxon>
        <taxon>Sulfurimicrobium</taxon>
    </lineage>
</organism>
<dbReference type="AlphaFoldDB" id="A0A6F8VEJ9"/>
<dbReference type="Proteomes" id="UP000502260">
    <property type="component" value="Chromosome"/>
</dbReference>
<dbReference type="PANTHER" id="PTHR44591:SF3">
    <property type="entry name" value="RESPONSE REGULATORY DOMAIN-CONTAINING PROTEIN"/>
    <property type="match status" value="1"/>
</dbReference>
<dbReference type="InterPro" id="IPR050595">
    <property type="entry name" value="Bact_response_regulator"/>
</dbReference>
<dbReference type="InterPro" id="IPR001789">
    <property type="entry name" value="Sig_transdc_resp-reg_receiver"/>
</dbReference>
<dbReference type="Pfam" id="PF00072">
    <property type="entry name" value="Response_reg"/>
    <property type="match status" value="2"/>
</dbReference>
<dbReference type="CDD" id="cd00156">
    <property type="entry name" value="REC"/>
    <property type="match status" value="2"/>
</dbReference>
<dbReference type="KEGG" id="slac:SKTS_23420"/>
<dbReference type="GO" id="GO:0000160">
    <property type="term" value="P:phosphorelay signal transduction system"/>
    <property type="evidence" value="ECO:0007669"/>
    <property type="project" value="InterPro"/>
</dbReference>
<dbReference type="EMBL" id="AP022853">
    <property type="protein sequence ID" value="BCB27456.1"/>
    <property type="molecule type" value="Genomic_DNA"/>
</dbReference>
<feature type="domain" description="Response regulatory" evidence="3">
    <location>
        <begin position="120"/>
        <end position="237"/>
    </location>
</feature>
<dbReference type="SMART" id="SM00448">
    <property type="entry name" value="REC"/>
    <property type="match status" value="2"/>
</dbReference>
<dbReference type="Gene3D" id="3.40.50.2300">
    <property type="match status" value="2"/>
</dbReference>
<keyword evidence="1 2" id="KW-0597">Phosphoprotein</keyword>